<dbReference type="SUPFAM" id="SSF56176">
    <property type="entry name" value="FAD-binding/transporter-associated domain-like"/>
    <property type="match status" value="1"/>
</dbReference>
<name>A0ABT0C999_THEVL</name>
<dbReference type="InterPro" id="IPR016169">
    <property type="entry name" value="FAD-bd_PCMH_sub2"/>
</dbReference>
<dbReference type="InterPro" id="IPR016166">
    <property type="entry name" value="FAD-bd_PCMH"/>
</dbReference>
<evidence type="ECO:0000313" key="2">
    <source>
        <dbReference type="EMBL" id="MCJ2542279.1"/>
    </source>
</evidence>
<dbReference type="PANTHER" id="PTHR42659">
    <property type="entry name" value="XANTHINE DEHYDROGENASE SUBUNIT C-RELATED"/>
    <property type="match status" value="1"/>
</dbReference>
<dbReference type="Gene3D" id="3.30.465.10">
    <property type="match status" value="1"/>
</dbReference>
<evidence type="ECO:0000259" key="1">
    <source>
        <dbReference type="PROSITE" id="PS51387"/>
    </source>
</evidence>
<dbReference type="Gene3D" id="3.30.390.50">
    <property type="entry name" value="CO dehydrogenase flavoprotein, C-terminal domain"/>
    <property type="match status" value="1"/>
</dbReference>
<gene>
    <name evidence="2" type="ORF">JX360_05060</name>
</gene>
<reference evidence="2" key="1">
    <citation type="submission" date="2021-02" db="EMBL/GenBank/DDBJ databases">
        <title>The CRISPR/cas machinery reduction and long-range gene transfer in the hot spring cyanobacterium Synechococcus.</title>
        <authorList>
            <person name="Dvorak P."/>
            <person name="Jahodarova E."/>
            <person name="Hasler P."/>
            <person name="Poulickova A."/>
        </authorList>
    </citation>
    <scope>NUCLEOTIDE SEQUENCE</scope>
    <source>
        <strain evidence="2">Rupite</strain>
    </source>
</reference>
<dbReference type="EMBL" id="JAFIRA010000008">
    <property type="protein sequence ID" value="MCJ2542279.1"/>
    <property type="molecule type" value="Genomic_DNA"/>
</dbReference>
<keyword evidence="3" id="KW-1185">Reference proteome</keyword>
<dbReference type="RefSeq" id="WP_244349510.1">
    <property type="nucleotide sequence ID" value="NZ_JAFIRA010000008.1"/>
</dbReference>
<dbReference type="InterPro" id="IPR036318">
    <property type="entry name" value="FAD-bd_PCMH-like_sf"/>
</dbReference>
<dbReference type="PROSITE" id="PS51387">
    <property type="entry name" value="FAD_PCMH"/>
    <property type="match status" value="1"/>
</dbReference>
<accession>A0ABT0C999</accession>
<dbReference type="Pfam" id="PF00941">
    <property type="entry name" value="FAD_binding_5"/>
    <property type="match status" value="1"/>
</dbReference>
<protein>
    <submittedName>
        <fullName evidence="2">FAD binding domain-containing protein</fullName>
    </submittedName>
</protein>
<dbReference type="InterPro" id="IPR002346">
    <property type="entry name" value="Mopterin_DH_FAD-bd"/>
</dbReference>
<organism evidence="2 3">
    <name type="scientific">Thermostichus vulcanus str. 'Rupite'</name>
    <dbReference type="NCBI Taxonomy" id="2813851"/>
    <lineage>
        <taxon>Bacteria</taxon>
        <taxon>Bacillati</taxon>
        <taxon>Cyanobacteriota</taxon>
        <taxon>Cyanophyceae</taxon>
        <taxon>Thermostichales</taxon>
        <taxon>Thermostichaceae</taxon>
        <taxon>Thermostichus</taxon>
    </lineage>
</organism>
<proteinExistence type="predicted"/>
<feature type="domain" description="FAD-binding PCMH-type" evidence="1">
    <location>
        <begin position="1"/>
        <end position="173"/>
    </location>
</feature>
<dbReference type="PANTHER" id="PTHR42659:SF9">
    <property type="entry name" value="XANTHINE DEHYDROGENASE FAD-BINDING SUBUNIT XDHB-RELATED"/>
    <property type="match status" value="1"/>
</dbReference>
<dbReference type="InterPro" id="IPR051312">
    <property type="entry name" value="Diverse_Substr_Oxidored"/>
</dbReference>
<sequence length="268" mass="29565">MDLHQLHTYMRPQQLAELSRWDPSWNWLAGGTWLFSQPQPHLRGLVDLHPLGWNELEIGTEGLKVGATCTFAQLLQQDWPADWPGIRALCDGIASLASFKVAHLATVGGNLCLALTVGVMAPVLIALEATYTLVNLQGSQRQIPAHHFQTGPQQTLLQAGEALRHIWIPAQRLRGPSSFQRLGLAQTDPALVIVVGSRDPDCGDYRFGLNAAVSSPQLVQFGSRPSPEQIRSLLAEQVQGWMSDFRASALYRQHMSEVLIRRALTDLG</sequence>
<evidence type="ECO:0000313" key="3">
    <source>
        <dbReference type="Proteomes" id="UP000830835"/>
    </source>
</evidence>
<dbReference type="InterPro" id="IPR036683">
    <property type="entry name" value="CO_DH_flav_C_dom_sf"/>
</dbReference>
<dbReference type="SUPFAM" id="SSF55447">
    <property type="entry name" value="CO dehydrogenase flavoprotein C-terminal domain-like"/>
    <property type="match status" value="1"/>
</dbReference>
<dbReference type="Proteomes" id="UP000830835">
    <property type="component" value="Unassembled WGS sequence"/>
</dbReference>
<comment type="caution">
    <text evidence="2">The sequence shown here is derived from an EMBL/GenBank/DDBJ whole genome shotgun (WGS) entry which is preliminary data.</text>
</comment>